<name>A0ACC1P9M1_9PEZI</name>
<dbReference type="Proteomes" id="UP001143856">
    <property type="component" value="Unassembled WGS sequence"/>
</dbReference>
<evidence type="ECO:0000313" key="1">
    <source>
        <dbReference type="EMBL" id="KAJ2988525.1"/>
    </source>
</evidence>
<organism evidence="1 2">
    <name type="scientific">Xylaria curta</name>
    <dbReference type="NCBI Taxonomy" id="42375"/>
    <lineage>
        <taxon>Eukaryota</taxon>
        <taxon>Fungi</taxon>
        <taxon>Dikarya</taxon>
        <taxon>Ascomycota</taxon>
        <taxon>Pezizomycotina</taxon>
        <taxon>Sordariomycetes</taxon>
        <taxon>Xylariomycetidae</taxon>
        <taxon>Xylariales</taxon>
        <taxon>Xylariaceae</taxon>
        <taxon>Xylaria</taxon>
    </lineage>
</organism>
<reference evidence="1" key="1">
    <citation type="submission" date="2022-10" db="EMBL/GenBank/DDBJ databases">
        <title>Genome Sequence of Xylaria curta.</title>
        <authorList>
            <person name="Buettner E."/>
        </authorList>
    </citation>
    <scope>NUCLEOTIDE SEQUENCE</scope>
    <source>
        <strain evidence="1">Babe10</strain>
    </source>
</reference>
<evidence type="ECO:0000313" key="2">
    <source>
        <dbReference type="Proteomes" id="UP001143856"/>
    </source>
</evidence>
<comment type="caution">
    <text evidence="1">The sequence shown here is derived from an EMBL/GenBank/DDBJ whole genome shotgun (WGS) entry which is preliminary data.</text>
</comment>
<sequence length="1271" mass="142808">MEADAGATAAHTKRGLRMDSLYDSTQDWVCQRVSGFNVFWDPSAVPGLEYAQFDRESDSEKADELESLIKKVDIEMRNEATDTQRSFKAKIEKLGKLEVGQAGAGCFAALSSFFRTKRKDRSPVEIHPSDETSSPHHCGIETLRPESSLAAADVPRTTDCSDIPEPLIPTVENRDPNHTQENDLWQAAFEMIGEKEKEQIRGDFGQFGNENPVQGLIYTVKEHTARFEEESAKIKVGGRVIIWRDYAARVVSGLTVLGDIAIQFAPAPSSVIWSALTVLLKTHVNECESLAAMMGCVTQVLLLVRCSAIYEKVYLTDIPYESSQAASHLREALINLYSKILLLLARAKNDLNKSNSKRFLHALLNGGEGENLIQDMDKAEKQVELARQACEAVQTQRHNTEARKLLQTLDKPLRHIDNAVEAILEEVLVDKRAKMLNSFSAVAFGDQHLRRTKLRTEGTGKWLLKHPKFYNWETSSSSSILWLAGEMGTGKSLLTSNVIDRYWAKDTSPGERINEGFAFFYYSKNDRELKGDPLAHILGSFLRQLATVPHYPKHMYTCLVELHDLMEERKITLDIERYKQILLQLTNLLPRTFLVLDGLDEFEKKTDVADIVGYFVELVEKSDRPIKVFISSRWRPYISNKLIKAKHNFSQLVLSNENQADIEKFVQQFTRGRAEEIGLSWDTELKNEVETTLCAKARGMFRWVYLQTEVLSTIDSPEEVRERLKRLPRGLEEAYDELYNAKTGRDQALLRQAVKWVMHARDPLFTQNLLSAVQLGETSENGELRLDIGSRLNELALENICRHLIVKDPIHIWRFAHASVGEYFIEKHEFWSGGKAQSELAKLSLLLLTEAFGNWSLPESYIEAKTLITGAWRDNLAQDPIISLRTYAAQHWLWHIKALGDGDAECETISKLLKRFMTAPDNLGRSSLAYENWARYTMLKLGILTGITPTSNPAFGIVVLDLHILTKQWGEECLKQSLTHINQSGEDLLSLAAQCGNSELCVKLVKLGADVNRILPSQSAALLEAIRGGYTACASKLLESGADPNIDTESRPLCRAIWGNRHQTEFCGLLLGYGANPDTPCANCPYDYAIRAAAENHNPDVMPVLIEAGANVDVRVCHYGSLLAEAAHDGALESAELLVKYGANVNIDLESSEYGGVLAAAFCGRGGLKMITYLIEQAGADPHRLISDLLAKKPLISDTSREKSREDIAKQFLDRGYMTREQFLELNENFTVFSTDFRSSLMQEQRLAEIKGLMGQRAEDPQIKTNEETRD</sequence>
<proteinExistence type="predicted"/>
<accession>A0ACC1P9M1</accession>
<dbReference type="EMBL" id="JAPDGR010000638">
    <property type="protein sequence ID" value="KAJ2988525.1"/>
    <property type="molecule type" value="Genomic_DNA"/>
</dbReference>
<protein>
    <submittedName>
        <fullName evidence="1">Uncharacterized protein</fullName>
    </submittedName>
</protein>
<keyword evidence="2" id="KW-1185">Reference proteome</keyword>
<gene>
    <name evidence="1" type="ORF">NUW58_g3928</name>
</gene>